<name>A0ACC2VFL5_9TREE</name>
<evidence type="ECO:0000313" key="2">
    <source>
        <dbReference type="Proteomes" id="UP001227268"/>
    </source>
</evidence>
<reference evidence="1" key="1">
    <citation type="submission" date="2023-04" db="EMBL/GenBank/DDBJ databases">
        <title>Draft Genome sequencing of Naganishia species isolated from polar environments using Oxford Nanopore Technology.</title>
        <authorList>
            <person name="Leo P."/>
            <person name="Venkateswaran K."/>
        </authorList>
    </citation>
    <scope>NUCLEOTIDE SEQUENCE</scope>
    <source>
        <strain evidence="1">MNA-CCFEE 5423</strain>
    </source>
</reference>
<comment type="caution">
    <text evidence="1">The sequence shown here is derived from an EMBL/GenBank/DDBJ whole genome shotgun (WGS) entry which is preliminary data.</text>
</comment>
<organism evidence="1 2">
    <name type="scientific">Naganishia friedmannii</name>
    <dbReference type="NCBI Taxonomy" id="89922"/>
    <lineage>
        <taxon>Eukaryota</taxon>
        <taxon>Fungi</taxon>
        <taxon>Dikarya</taxon>
        <taxon>Basidiomycota</taxon>
        <taxon>Agaricomycotina</taxon>
        <taxon>Tremellomycetes</taxon>
        <taxon>Filobasidiales</taxon>
        <taxon>Filobasidiaceae</taxon>
        <taxon>Naganishia</taxon>
    </lineage>
</organism>
<accession>A0ACC2VFL5</accession>
<dbReference type="EMBL" id="JASBWT010000015">
    <property type="protein sequence ID" value="KAJ9098199.1"/>
    <property type="molecule type" value="Genomic_DNA"/>
</dbReference>
<evidence type="ECO:0000313" key="1">
    <source>
        <dbReference type="EMBL" id="KAJ9098199.1"/>
    </source>
</evidence>
<protein>
    <submittedName>
        <fullName evidence="1">Uncharacterized protein</fullName>
    </submittedName>
</protein>
<sequence>METTSNGNIKPMGGRGDVTSAEVHLEEDEIAGLAADVGSRWKLFALASIPNPPPIYEPICEYTTVQACREVNPECIYLLCSVPRTIIIINIKKAVNNAACPQAFHKEQEEERNAIPRLDHHTRQRILAPEALNSSRCLESQEVQWLNMDVRDMDAATLGSFDLILADPPWDIHMTLPYGTLSDDDLRALPIPSLQPTWGLLALWVTGRAMELARELFKAWGYRRIDEVCRFKPSDEPFFRSFGSKSGSWEVWYEQEEPDIGSNYLKRGVDGDVVVAEGRETSRKPDEFYGILERLVLILCFRAERPILRMELTFFSQHR</sequence>
<dbReference type="Proteomes" id="UP001227268">
    <property type="component" value="Unassembled WGS sequence"/>
</dbReference>
<keyword evidence="2" id="KW-1185">Reference proteome</keyword>
<gene>
    <name evidence="1" type="ORF">QFC21_004528</name>
</gene>
<proteinExistence type="predicted"/>